<dbReference type="AlphaFoldDB" id="W0RCI2"/>
<dbReference type="Proteomes" id="UP000019151">
    <property type="component" value="Chromosome"/>
</dbReference>
<dbReference type="Pfam" id="PF13646">
    <property type="entry name" value="HEAT_2"/>
    <property type="match status" value="2"/>
</dbReference>
<evidence type="ECO:0000313" key="1">
    <source>
        <dbReference type="EMBL" id="AHG88501.1"/>
    </source>
</evidence>
<evidence type="ECO:0000313" key="2">
    <source>
        <dbReference type="Proteomes" id="UP000019151"/>
    </source>
</evidence>
<protein>
    <recommendedName>
        <fullName evidence="3">PBS lyase HEAT domain protein repeat-containing protein</fullName>
    </recommendedName>
</protein>
<proteinExistence type="predicted"/>
<dbReference type="PROSITE" id="PS50077">
    <property type="entry name" value="HEAT_REPEAT"/>
    <property type="match status" value="1"/>
</dbReference>
<dbReference type="OrthoDB" id="9766168at2"/>
<dbReference type="eggNOG" id="COG1413">
    <property type="taxonomic scope" value="Bacteria"/>
</dbReference>
<dbReference type="HOGENOM" id="CLU_575892_0_0_0"/>
<gene>
    <name evidence="1" type="ORF">J421_0964</name>
</gene>
<dbReference type="EMBL" id="CP007128">
    <property type="protein sequence ID" value="AHG88501.1"/>
    <property type="molecule type" value="Genomic_DNA"/>
</dbReference>
<dbReference type="SUPFAM" id="SSF48371">
    <property type="entry name" value="ARM repeat"/>
    <property type="match status" value="1"/>
</dbReference>
<dbReference type="SMART" id="SM00567">
    <property type="entry name" value="EZ_HEAT"/>
    <property type="match status" value="5"/>
</dbReference>
<dbReference type="InterPro" id="IPR004155">
    <property type="entry name" value="PBS_lyase_HEAT"/>
</dbReference>
<dbReference type="InterPro" id="IPR011989">
    <property type="entry name" value="ARM-like"/>
</dbReference>
<dbReference type="InterPro" id="IPR016024">
    <property type="entry name" value="ARM-type_fold"/>
</dbReference>
<dbReference type="KEGG" id="gba:J421_0964"/>
<dbReference type="Gene3D" id="1.25.10.10">
    <property type="entry name" value="Leucine-rich Repeat Variant"/>
    <property type="match status" value="2"/>
</dbReference>
<sequence length="474" mass="49407">MAAHELLHALTETLAAFADPMATQPDRVAALRAAARAARHGSLEISDGGGQVTVDGQLAPALALGEDAVMRAMRAHGIRRLVVRRHAGARDIAQLAGLLARQPSGSAAESGVALVRELDELRLWSVRLVPTEDASDAPLPDAVEAALKRLVGVNGAAVSDAVQALVSALTDAVKRDPAQRARTVAHAIARALVDAPEVAREAVREALRAQAATVPILVALADAVVATDERTRQDARTVFEAAGPAGPQGLVALLASASTIRQRRRCFDALIAVGGAVPALTAALFDAQWYVVRNAAQLLGELRAEEACGALERTLHHADTRVQVAAAAALEQIDTVTARAALQTMAADQSPEVRRIAARAFGGDTDGAGGPIAPGAQPVQRLIAALDRETDPETFLEQIRALGAVGTPDAIQRLLRLVSGSAHPPQPLAARLAALDALVHARGSAAVPMLRELRQDRDPAMRAAARRWVSSVAA</sequence>
<dbReference type="InParanoid" id="W0RCI2"/>
<name>W0RCI2_9BACT</name>
<dbReference type="STRING" id="861299.J421_0964"/>
<organism evidence="1 2">
    <name type="scientific">Gemmatirosa kalamazoonensis</name>
    <dbReference type="NCBI Taxonomy" id="861299"/>
    <lineage>
        <taxon>Bacteria</taxon>
        <taxon>Pseudomonadati</taxon>
        <taxon>Gemmatimonadota</taxon>
        <taxon>Gemmatimonadia</taxon>
        <taxon>Gemmatimonadales</taxon>
        <taxon>Gemmatimonadaceae</taxon>
        <taxon>Gemmatirosa</taxon>
    </lineage>
</organism>
<reference evidence="1 2" key="1">
    <citation type="journal article" date="2014" name="Genome Announc.">
        <title>Genome Sequence and Methylome of Soil Bacterium Gemmatirosa kalamazoonensis KBS708T, a Member of the Rarely Cultivated Gemmatimonadetes Phylum.</title>
        <authorList>
            <person name="Debruyn J.M."/>
            <person name="Radosevich M."/>
            <person name="Wommack K.E."/>
            <person name="Polson S.W."/>
            <person name="Hauser L.J."/>
            <person name="Fawaz M.N."/>
            <person name="Korlach J."/>
            <person name="Tsai Y.C."/>
        </authorList>
    </citation>
    <scope>NUCLEOTIDE SEQUENCE [LARGE SCALE GENOMIC DNA]</scope>
    <source>
        <strain evidence="1 2">KBS708</strain>
    </source>
</reference>
<evidence type="ECO:0008006" key="3">
    <source>
        <dbReference type="Google" id="ProtNLM"/>
    </source>
</evidence>
<accession>W0RCI2</accession>
<dbReference type="InterPro" id="IPR021133">
    <property type="entry name" value="HEAT_type_2"/>
</dbReference>
<keyword evidence="2" id="KW-1185">Reference proteome</keyword>
<dbReference type="RefSeq" id="WP_025410036.1">
    <property type="nucleotide sequence ID" value="NZ_CP007128.1"/>
</dbReference>